<protein>
    <submittedName>
        <fullName evidence="2">Purine-binding chemotaxis protein CheW</fullName>
    </submittedName>
</protein>
<dbReference type="PANTHER" id="PTHR22617">
    <property type="entry name" value="CHEMOTAXIS SENSOR HISTIDINE KINASE-RELATED"/>
    <property type="match status" value="1"/>
</dbReference>
<dbReference type="Proteomes" id="UP000184334">
    <property type="component" value="Unassembled WGS sequence"/>
</dbReference>
<reference evidence="2" key="1">
    <citation type="submission" date="2016-11" db="EMBL/GenBank/DDBJ databases">
        <authorList>
            <person name="Varghese N."/>
            <person name="Submissions S."/>
        </authorList>
    </citation>
    <scope>NUCLEOTIDE SEQUENCE [LARGE SCALE GENOMIC DNA]</scope>
    <source>
        <strain evidence="2">DSM 16785</strain>
    </source>
</reference>
<dbReference type="AlphaFoldDB" id="A0A1M4X5T6"/>
<dbReference type="SMART" id="SM00260">
    <property type="entry name" value="CheW"/>
    <property type="match status" value="1"/>
</dbReference>
<dbReference type="Gene3D" id="2.30.30.40">
    <property type="entry name" value="SH3 Domains"/>
    <property type="match status" value="1"/>
</dbReference>
<dbReference type="EMBL" id="FQUI01000020">
    <property type="protein sequence ID" value="SHE88805.1"/>
    <property type="molecule type" value="Genomic_DNA"/>
</dbReference>
<name>A0A1M4X5T6_MARH1</name>
<proteinExistence type="predicted"/>
<dbReference type="GO" id="GO:0007165">
    <property type="term" value="P:signal transduction"/>
    <property type="evidence" value="ECO:0007669"/>
    <property type="project" value="InterPro"/>
</dbReference>
<dbReference type="OrthoDB" id="9794382at2"/>
<dbReference type="Pfam" id="PF01584">
    <property type="entry name" value="CheW"/>
    <property type="match status" value="1"/>
</dbReference>
<evidence type="ECO:0000259" key="1">
    <source>
        <dbReference type="PROSITE" id="PS50851"/>
    </source>
</evidence>
<accession>A0A1M4X5T6</accession>
<dbReference type="InterPro" id="IPR036061">
    <property type="entry name" value="CheW-like_dom_sf"/>
</dbReference>
<dbReference type="GO" id="GO:0006935">
    <property type="term" value="P:chemotaxis"/>
    <property type="evidence" value="ECO:0007669"/>
    <property type="project" value="InterPro"/>
</dbReference>
<dbReference type="Gene3D" id="2.40.50.180">
    <property type="entry name" value="CheA-289, Domain 4"/>
    <property type="match status" value="1"/>
</dbReference>
<gene>
    <name evidence="2" type="ORF">SAMN02745164_01343</name>
</gene>
<evidence type="ECO:0000313" key="3">
    <source>
        <dbReference type="Proteomes" id="UP000184334"/>
    </source>
</evidence>
<dbReference type="SUPFAM" id="SSF50341">
    <property type="entry name" value="CheW-like"/>
    <property type="match status" value="1"/>
</dbReference>
<dbReference type="PANTHER" id="PTHR22617:SF23">
    <property type="entry name" value="CHEMOTAXIS PROTEIN CHEW"/>
    <property type="match status" value="1"/>
</dbReference>
<evidence type="ECO:0000313" key="2">
    <source>
        <dbReference type="EMBL" id="SHE88805.1"/>
    </source>
</evidence>
<dbReference type="InterPro" id="IPR002545">
    <property type="entry name" value="CheW-lke_dom"/>
</dbReference>
<sequence>MQKEILSFEILNQEFGIDVEYVEMVIEKEDITPVPNSKDFIEGIVNLRGRIVTVFDLTKILDLEIDENFEFDSIIIMKHEKEELGILVNKVNNVISFDDEELDILPSKSGTFVGKVNGVLKIDNRLIVYLNLDKLFESIEI</sequence>
<dbReference type="STRING" id="1122195.SAMN02745164_01343"/>
<dbReference type="InterPro" id="IPR039315">
    <property type="entry name" value="CheW"/>
</dbReference>
<dbReference type="GO" id="GO:0005829">
    <property type="term" value="C:cytosol"/>
    <property type="evidence" value="ECO:0007669"/>
    <property type="project" value="TreeGrafter"/>
</dbReference>
<dbReference type="RefSeq" id="WP_072864763.1">
    <property type="nucleotide sequence ID" value="NZ_FQUI01000020.1"/>
</dbReference>
<dbReference type="PROSITE" id="PS50851">
    <property type="entry name" value="CHEW"/>
    <property type="match status" value="1"/>
</dbReference>
<comment type="caution">
    <text evidence="2">The sequence shown here is derived from an EMBL/GenBank/DDBJ whole genome shotgun (WGS) entry which is preliminary data.</text>
</comment>
<feature type="domain" description="CheW-like" evidence="1">
    <location>
        <begin position="2"/>
        <end position="141"/>
    </location>
</feature>
<organism evidence="2 3">
    <name type="scientific">Marinitoga hydrogenitolerans (strain DSM 16785 / JCM 12826 / AT1271)</name>
    <dbReference type="NCBI Taxonomy" id="1122195"/>
    <lineage>
        <taxon>Bacteria</taxon>
        <taxon>Thermotogati</taxon>
        <taxon>Thermotogota</taxon>
        <taxon>Thermotogae</taxon>
        <taxon>Petrotogales</taxon>
        <taxon>Petrotogaceae</taxon>
        <taxon>Marinitoga</taxon>
    </lineage>
</organism>
<keyword evidence="3" id="KW-1185">Reference proteome</keyword>